<feature type="binding site" evidence="8">
    <location>
        <position position="384"/>
    </location>
    <ligand>
        <name>Mn(2+)</name>
        <dbReference type="ChEBI" id="CHEBI:29035"/>
        <label>1</label>
    </ligand>
</feature>
<organism evidence="10 11">
    <name type="scientific">Pseudomonas cuatrocienegasensis</name>
    <dbReference type="NCBI Taxonomy" id="543360"/>
    <lineage>
        <taxon>Bacteria</taxon>
        <taxon>Pseudomonadati</taxon>
        <taxon>Pseudomonadota</taxon>
        <taxon>Gammaproteobacteria</taxon>
        <taxon>Pseudomonadales</taxon>
        <taxon>Pseudomonadaceae</taxon>
        <taxon>Pseudomonas</taxon>
    </lineage>
</organism>
<dbReference type="Pfam" id="PF02789">
    <property type="entry name" value="Peptidase_M17_N"/>
    <property type="match status" value="1"/>
</dbReference>
<keyword evidence="8" id="KW-0479">Metal-binding</keyword>
<comment type="cofactor">
    <cofactor evidence="8">
        <name>Mn(2+)</name>
        <dbReference type="ChEBI" id="CHEBI:29035"/>
    </cofactor>
    <text evidence="8">Binds 2 manganese ions per subunit.</text>
</comment>
<evidence type="ECO:0000256" key="2">
    <source>
        <dbReference type="ARBA" id="ARBA00000967"/>
    </source>
</evidence>
<feature type="binding site" evidence="8">
    <location>
        <position position="307"/>
    </location>
    <ligand>
        <name>Mn(2+)</name>
        <dbReference type="ChEBI" id="CHEBI:29035"/>
        <label>2</label>
    </ligand>
</feature>
<feature type="active site" evidence="8">
    <location>
        <position position="314"/>
    </location>
</feature>
<dbReference type="PRINTS" id="PR00481">
    <property type="entry name" value="LAMNOPPTDASE"/>
</dbReference>
<keyword evidence="11" id="KW-1185">Reference proteome</keyword>
<evidence type="ECO:0000256" key="8">
    <source>
        <dbReference type="HAMAP-Rule" id="MF_00181"/>
    </source>
</evidence>
<evidence type="ECO:0000256" key="7">
    <source>
        <dbReference type="ARBA" id="ARBA00023211"/>
    </source>
</evidence>
<accession>A0ABY1B8D2</accession>
<keyword evidence="7 8" id="KW-0464">Manganese</keyword>
<dbReference type="NCBIfam" id="NF002073">
    <property type="entry name" value="PRK00913.1-2"/>
    <property type="match status" value="1"/>
</dbReference>
<comment type="function">
    <text evidence="8">Presumably involved in the processing and regular turnover of intracellular proteins. Catalyzes the removal of unsubstituted N-terminal amino acids from various peptides.</text>
</comment>
<dbReference type="HAMAP" id="MF_00181">
    <property type="entry name" value="Cytosol_peptidase_M17"/>
    <property type="match status" value="1"/>
</dbReference>
<evidence type="ECO:0000256" key="1">
    <source>
        <dbReference type="ARBA" id="ARBA00000135"/>
    </source>
</evidence>
<dbReference type="PROSITE" id="PS00631">
    <property type="entry name" value="CYTOSOL_AP"/>
    <property type="match status" value="1"/>
</dbReference>
<feature type="binding site" evidence="8">
    <location>
        <position position="386"/>
    </location>
    <ligand>
        <name>Mn(2+)</name>
        <dbReference type="ChEBI" id="CHEBI:29035"/>
        <label>2</label>
    </ligand>
</feature>
<dbReference type="InterPro" id="IPR000819">
    <property type="entry name" value="Peptidase_M17_C"/>
</dbReference>
<dbReference type="PANTHER" id="PTHR11963:SF23">
    <property type="entry name" value="CYTOSOL AMINOPEPTIDASE"/>
    <property type="match status" value="1"/>
</dbReference>
<evidence type="ECO:0000256" key="3">
    <source>
        <dbReference type="ARBA" id="ARBA00009528"/>
    </source>
</evidence>
<dbReference type="Pfam" id="PF00883">
    <property type="entry name" value="Peptidase_M17"/>
    <property type="match status" value="1"/>
</dbReference>
<feature type="domain" description="Cytosol aminopeptidase" evidence="9">
    <location>
        <begin position="382"/>
        <end position="389"/>
    </location>
</feature>
<evidence type="ECO:0000259" key="9">
    <source>
        <dbReference type="PROSITE" id="PS00631"/>
    </source>
</evidence>
<dbReference type="NCBIfam" id="NF002083">
    <property type="entry name" value="PRK00913.3-5"/>
    <property type="match status" value="1"/>
</dbReference>
<comment type="catalytic activity">
    <reaction evidence="2 8">
        <text>Release of an N-terminal amino acid, preferentially leucine, but not glutamic or aspartic acids.</text>
        <dbReference type="EC" id="3.4.11.10"/>
    </reaction>
</comment>
<dbReference type="Proteomes" id="UP000198512">
    <property type="component" value="Unassembled WGS sequence"/>
</dbReference>
<dbReference type="EMBL" id="FOFP01000004">
    <property type="protein sequence ID" value="SEQ21273.1"/>
    <property type="molecule type" value="Genomic_DNA"/>
</dbReference>
<protein>
    <recommendedName>
        <fullName evidence="8">Probable cytosol aminopeptidase</fullName>
        <ecNumber evidence="8">3.4.11.1</ecNumber>
    </recommendedName>
    <alternativeName>
        <fullName evidence="8">Leucine aminopeptidase</fullName>
        <shortName evidence="8">LAP</shortName>
        <ecNumber evidence="8">3.4.11.10</ecNumber>
    </alternativeName>
    <alternativeName>
        <fullName evidence="8">Leucyl aminopeptidase</fullName>
    </alternativeName>
</protein>
<evidence type="ECO:0000313" key="10">
    <source>
        <dbReference type="EMBL" id="SEQ21273.1"/>
    </source>
</evidence>
<dbReference type="PANTHER" id="PTHR11963">
    <property type="entry name" value="LEUCINE AMINOPEPTIDASE-RELATED"/>
    <property type="match status" value="1"/>
</dbReference>
<keyword evidence="5 8" id="KW-0645">Protease</keyword>
<dbReference type="CDD" id="cd00433">
    <property type="entry name" value="Peptidase_M17"/>
    <property type="match status" value="1"/>
</dbReference>
<comment type="similarity">
    <text evidence="3 8">Belongs to the peptidase M17 family.</text>
</comment>
<comment type="subcellular location">
    <subcellularLocation>
        <location evidence="8">Cytoplasm</location>
    </subcellularLocation>
</comment>
<dbReference type="InterPro" id="IPR043472">
    <property type="entry name" value="Macro_dom-like"/>
</dbReference>
<evidence type="ECO:0000256" key="6">
    <source>
        <dbReference type="ARBA" id="ARBA00022801"/>
    </source>
</evidence>
<keyword evidence="4 8" id="KW-0031">Aminopeptidase</keyword>
<keyword evidence="8" id="KW-0963">Cytoplasm</keyword>
<name>A0ABY1B8D2_9PSED</name>
<keyword evidence="6 8" id="KW-0378">Hydrolase</keyword>
<dbReference type="EC" id="3.4.11.10" evidence="8"/>
<gene>
    <name evidence="8" type="primary">pepA</name>
    <name evidence="10" type="ORF">SAMN05216600_104104</name>
</gene>
<dbReference type="InterPro" id="IPR011356">
    <property type="entry name" value="Leucine_aapep/pepB"/>
</dbReference>
<dbReference type="InterPro" id="IPR023042">
    <property type="entry name" value="Peptidase_M17_leu_NH2_pept"/>
</dbReference>
<dbReference type="GO" id="GO:0004177">
    <property type="term" value="F:aminopeptidase activity"/>
    <property type="evidence" value="ECO:0007669"/>
    <property type="project" value="UniProtKB-KW"/>
</dbReference>
<comment type="catalytic activity">
    <reaction evidence="1 8">
        <text>Release of an N-terminal amino acid, Xaa-|-Yaa-, in which Xaa is preferably Leu, but may be other amino acids including Pro although not Arg or Lys, and Yaa may be Pro. Amino acid amides and methyl esters are also readily hydrolyzed, but rates on arylamides are exceedingly low.</text>
        <dbReference type="EC" id="3.4.11.1"/>
    </reaction>
</comment>
<feature type="active site" evidence="8">
    <location>
        <position position="388"/>
    </location>
</feature>
<dbReference type="SUPFAM" id="SSF52949">
    <property type="entry name" value="Macro domain-like"/>
    <property type="match status" value="1"/>
</dbReference>
<dbReference type="Gene3D" id="3.40.220.10">
    <property type="entry name" value="Leucine Aminopeptidase, subunit E, domain 1"/>
    <property type="match status" value="1"/>
</dbReference>
<dbReference type="EC" id="3.4.11.1" evidence="8"/>
<dbReference type="NCBIfam" id="NF002077">
    <property type="entry name" value="PRK00913.2-4"/>
    <property type="match status" value="1"/>
</dbReference>
<comment type="caution">
    <text evidence="10">The sequence shown here is derived from an EMBL/GenBank/DDBJ whole genome shotgun (WGS) entry which is preliminary data.</text>
</comment>
<feature type="binding site" evidence="8">
    <location>
        <position position="325"/>
    </location>
    <ligand>
        <name>Mn(2+)</name>
        <dbReference type="ChEBI" id="CHEBI:29035"/>
        <label>2</label>
    </ligand>
</feature>
<sequence length="532" mass="56091">MLKLAALLAGSHNGRTIEKITAIILQYRLVVLGTIRMEFIVKSARPETLKTATLVIPVAEGGALGVTAQAIDAASGGALSALLKRGDLAGKLGQTLLAHNLPGLKAERVLLVGHGKEAELSDRQLRKLLNATHGALKNLSGKDASLALTDIKVKGRDAHGIARLLVETLADGTYQFDRFKSQKAEASPLKKVTLLTDKANQAAVEQATQQAVAIAAGMALTKDLGNLPPNLCHPSFLAEQAKDLAKAYKGLKVEILDEKKLQALGAGAFLAVGQGSEQPPRLIVLNYQGGKKGEQPYALVGKGITFDTGGISIKPAAGMDEMKYDMCGAASVFGTLKAVLELQLPINLVCLLACAENMPSGRATRPGDIVTTMSGQTVEILNTDAEGRLVLCDTLTYAERFKPKAVIDIATLTGACIVALGSNASGLMGNNDELVQQLLSAGQHADDRAWQLPLFDEYQEQLDSPFADIANIGGPKAGTITAGCFLSRFAKAYNWAHLDIAGTAWISGGKEKGATGRPVPMLTQYLIDRSNA</sequence>
<reference evidence="10 11" key="1">
    <citation type="submission" date="2016-10" db="EMBL/GenBank/DDBJ databases">
        <authorList>
            <person name="Varghese N."/>
            <person name="Submissions S."/>
        </authorList>
    </citation>
    <scope>NUCLEOTIDE SEQUENCE [LARGE SCALE GENOMIC DNA]</scope>
    <source>
        <strain evidence="10 11">CIP 109853</strain>
    </source>
</reference>
<feature type="binding site" evidence="8">
    <location>
        <position position="386"/>
    </location>
    <ligand>
        <name>Mn(2+)</name>
        <dbReference type="ChEBI" id="CHEBI:29035"/>
        <label>1</label>
    </ligand>
</feature>
<proteinExistence type="inferred from homology"/>
<evidence type="ECO:0000256" key="5">
    <source>
        <dbReference type="ARBA" id="ARBA00022670"/>
    </source>
</evidence>
<dbReference type="InterPro" id="IPR008283">
    <property type="entry name" value="Peptidase_M17_N"/>
</dbReference>
<dbReference type="Gene3D" id="3.40.630.10">
    <property type="entry name" value="Zn peptidases"/>
    <property type="match status" value="1"/>
</dbReference>
<evidence type="ECO:0000256" key="4">
    <source>
        <dbReference type="ARBA" id="ARBA00022438"/>
    </source>
</evidence>
<feature type="binding site" evidence="8">
    <location>
        <position position="307"/>
    </location>
    <ligand>
        <name>Mn(2+)</name>
        <dbReference type="ChEBI" id="CHEBI:29035"/>
        <label>1</label>
    </ligand>
</feature>
<dbReference type="SUPFAM" id="SSF53187">
    <property type="entry name" value="Zn-dependent exopeptidases"/>
    <property type="match status" value="1"/>
</dbReference>
<evidence type="ECO:0000313" key="11">
    <source>
        <dbReference type="Proteomes" id="UP000198512"/>
    </source>
</evidence>
<dbReference type="NCBIfam" id="NF002074">
    <property type="entry name" value="PRK00913.1-4"/>
    <property type="match status" value="1"/>
</dbReference>
<feature type="binding site" evidence="8">
    <location>
        <position position="302"/>
    </location>
    <ligand>
        <name>Mn(2+)</name>
        <dbReference type="ChEBI" id="CHEBI:29035"/>
        <label>2</label>
    </ligand>
</feature>